<proteinExistence type="predicted"/>
<keyword evidence="2" id="KW-1185">Reference proteome</keyword>
<evidence type="ECO:0000313" key="2">
    <source>
        <dbReference type="Proteomes" id="UP000594261"/>
    </source>
</evidence>
<dbReference type="EnsemblPlants" id="QL03p065682:mrna">
    <property type="protein sequence ID" value="QL03p065682:mrna"/>
    <property type="gene ID" value="QL03p065682"/>
</dbReference>
<dbReference type="SUPFAM" id="SSF48239">
    <property type="entry name" value="Terpenoid cyclases/Protein prenyltransferases"/>
    <property type="match status" value="1"/>
</dbReference>
<reference evidence="1" key="2">
    <citation type="submission" date="2021-01" db="UniProtKB">
        <authorList>
            <consortium name="EnsemblPlants"/>
        </authorList>
    </citation>
    <scope>IDENTIFICATION</scope>
</reference>
<protein>
    <submittedName>
        <fullName evidence="1">Uncharacterized protein</fullName>
    </submittedName>
</protein>
<dbReference type="AlphaFoldDB" id="A0A7N2LAG8"/>
<dbReference type="InterPro" id="IPR036965">
    <property type="entry name" value="Terpene_synth_N_sf"/>
</dbReference>
<name>A0A7N2LAG8_QUELO</name>
<dbReference type="Gene3D" id="1.50.10.130">
    <property type="entry name" value="Terpene synthase, N-terminal domain"/>
    <property type="match status" value="1"/>
</dbReference>
<evidence type="ECO:0000313" key="1">
    <source>
        <dbReference type="EnsemblPlants" id="QL03p065682:mrna"/>
    </source>
</evidence>
<dbReference type="Proteomes" id="UP000594261">
    <property type="component" value="Chromosome 3"/>
</dbReference>
<sequence length="85" mass="9788">MKRTDICCRVRTEEDIFLDTAPCAMAFRVLRVNGYDVSSEDHFSSSPGGYVKTLVLSWDYLGRLKSSYILMNLFWRNKLSGPVIF</sequence>
<organism evidence="1 2">
    <name type="scientific">Quercus lobata</name>
    <name type="common">Valley oak</name>
    <dbReference type="NCBI Taxonomy" id="97700"/>
    <lineage>
        <taxon>Eukaryota</taxon>
        <taxon>Viridiplantae</taxon>
        <taxon>Streptophyta</taxon>
        <taxon>Embryophyta</taxon>
        <taxon>Tracheophyta</taxon>
        <taxon>Spermatophyta</taxon>
        <taxon>Magnoliopsida</taxon>
        <taxon>eudicotyledons</taxon>
        <taxon>Gunneridae</taxon>
        <taxon>Pentapetalae</taxon>
        <taxon>rosids</taxon>
        <taxon>fabids</taxon>
        <taxon>Fagales</taxon>
        <taxon>Fagaceae</taxon>
        <taxon>Quercus</taxon>
    </lineage>
</organism>
<dbReference type="InParanoid" id="A0A7N2LAG8"/>
<dbReference type="GO" id="GO:0010333">
    <property type="term" value="F:terpene synthase activity"/>
    <property type="evidence" value="ECO:0007669"/>
    <property type="project" value="InterPro"/>
</dbReference>
<dbReference type="EMBL" id="LRBV02000003">
    <property type="status" value="NOT_ANNOTATED_CDS"/>
    <property type="molecule type" value="Genomic_DNA"/>
</dbReference>
<reference evidence="1 2" key="1">
    <citation type="journal article" date="2016" name="G3 (Bethesda)">
        <title>First Draft Assembly and Annotation of the Genome of a California Endemic Oak Quercus lobata Nee (Fagaceae).</title>
        <authorList>
            <person name="Sork V.L."/>
            <person name="Fitz-Gibbon S.T."/>
            <person name="Puiu D."/>
            <person name="Crepeau M."/>
            <person name="Gugger P.F."/>
            <person name="Sherman R."/>
            <person name="Stevens K."/>
            <person name="Langley C.H."/>
            <person name="Pellegrini M."/>
            <person name="Salzberg S.L."/>
        </authorList>
    </citation>
    <scope>NUCLEOTIDE SEQUENCE [LARGE SCALE GENOMIC DNA]</scope>
    <source>
        <strain evidence="1 2">cv. SW786</strain>
    </source>
</reference>
<dbReference type="InterPro" id="IPR008930">
    <property type="entry name" value="Terpenoid_cyclase/PrenylTrfase"/>
</dbReference>
<accession>A0A7N2LAG8</accession>
<dbReference type="Gramene" id="QL03p065682:mrna">
    <property type="protein sequence ID" value="QL03p065682:mrna"/>
    <property type="gene ID" value="QL03p065682"/>
</dbReference>